<keyword evidence="3" id="KW-1185">Reference proteome</keyword>
<dbReference type="RefSeq" id="WP_316558754.1">
    <property type="nucleotide sequence ID" value="NZ_CP131062.1"/>
</dbReference>
<evidence type="ECO:0000313" key="3">
    <source>
        <dbReference type="Proteomes" id="UP001302662"/>
    </source>
</evidence>
<dbReference type="CDD" id="cd04487">
    <property type="entry name" value="RecJ_OBF2_like"/>
    <property type="match status" value="1"/>
</dbReference>
<dbReference type="PROSITE" id="PS50126">
    <property type="entry name" value="S1"/>
    <property type="match status" value="1"/>
</dbReference>
<dbReference type="Pfam" id="PF01336">
    <property type="entry name" value="tRNA_anti-codon"/>
    <property type="match status" value="1"/>
</dbReference>
<organism evidence="2 3">
    <name type="scientific">Methanimicrococcus stummii</name>
    <dbReference type="NCBI Taxonomy" id="3028294"/>
    <lineage>
        <taxon>Archaea</taxon>
        <taxon>Methanobacteriati</taxon>
        <taxon>Methanobacteriota</taxon>
        <taxon>Stenosarchaea group</taxon>
        <taxon>Methanomicrobia</taxon>
        <taxon>Methanosarcinales</taxon>
        <taxon>Methanosarcinaceae</taxon>
        <taxon>Methanimicrococcus</taxon>
    </lineage>
</organism>
<gene>
    <name evidence="2" type="ORF">MmiEs2_09530</name>
</gene>
<dbReference type="EMBL" id="CP131062">
    <property type="protein sequence ID" value="WNY28750.1"/>
    <property type="molecule type" value="Genomic_DNA"/>
</dbReference>
<dbReference type="GO" id="GO:0003676">
    <property type="term" value="F:nucleic acid binding"/>
    <property type="evidence" value="ECO:0007669"/>
    <property type="project" value="InterPro"/>
</dbReference>
<dbReference type="AlphaFoldDB" id="A0AA96VAJ0"/>
<dbReference type="InterPro" id="IPR001667">
    <property type="entry name" value="DDH_dom"/>
</dbReference>
<dbReference type="Proteomes" id="UP001302662">
    <property type="component" value="Chromosome"/>
</dbReference>
<dbReference type="Pfam" id="PF01368">
    <property type="entry name" value="DHH"/>
    <property type="match status" value="1"/>
</dbReference>
<dbReference type="SUPFAM" id="SSF64182">
    <property type="entry name" value="DHH phosphoesterases"/>
    <property type="match status" value="1"/>
</dbReference>
<feature type="domain" description="S1 motif" evidence="1">
    <location>
        <begin position="123"/>
        <end position="188"/>
    </location>
</feature>
<accession>A0AA96VAJ0</accession>
<dbReference type="Gene3D" id="3.90.1640.30">
    <property type="match status" value="1"/>
</dbReference>
<protein>
    <recommendedName>
        <fullName evidence="1">S1 motif domain-containing protein</fullName>
    </recommendedName>
</protein>
<evidence type="ECO:0000259" key="1">
    <source>
        <dbReference type="PROSITE" id="PS50126"/>
    </source>
</evidence>
<dbReference type="InterPro" id="IPR004365">
    <property type="entry name" value="NA-bd_OB_tRNA"/>
</dbReference>
<dbReference type="InterPro" id="IPR012340">
    <property type="entry name" value="NA-bd_OB-fold"/>
</dbReference>
<dbReference type="PANTHER" id="PTHR30255:SF2">
    <property type="entry name" value="SINGLE-STRANDED-DNA-SPECIFIC EXONUCLEASE RECJ"/>
    <property type="match status" value="1"/>
</dbReference>
<dbReference type="InterPro" id="IPR003029">
    <property type="entry name" value="S1_domain"/>
</dbReference>
<dbReference type="KEGG" id="mees:MmiEs2_09530"/>
<dbReference type="InterPro" id="IPR038763">
    <property type="entry name" value="DHH_sf"/>
</dbReference>
<dbReference type="Gene3D" id="2.40.50.140">
    <property type="entry name" value="Nucleic acid-binding proteins"/>
    <property type="match status" value="2"/>
</dbReference>
<dbReference type="GO" id="GO:0004527">
    <property type="term" value="F:exonuclease activity"/>
    <property type="evidence" value="ECO:0007669"/>
    <property type="project" value="UniProtKB-KW"/>
</dbReference>
<reference evidence="2 3" key="1">
    <citation type="submission" date="2023-07" db="EMBL/GenBank/DDBJ databases">
        <title>Closed genome sequence of Methanimicrococcus sp. Es2.</title>
        <authorList>
            <person name="Protasov E."/>
            <person name="Platt K."/>
            <person name="Reeh H."/>
            <person name="Poehlein A."/>
            <person name="Daniel R."/>
            <person name="Brune A."/>
        </authorList>
    </citation>
    <scope>NUCLEOTIDE SEQUENCE [LARGE SCALE GENOMIC DNA]</scope>
    <source>
        <strain evidence="2 3">Es2</strain>
    </source>
</reference>
<dbReference type="SUPFAM" id="SSF50249">
    <property type="entry name" value="Nucleic acid-binding proteins"/>
    <property type="match status" value="2"/>
</dbReference>
<dbReference type="InterPro" id="IPR051673">
    <property type="entry name" value="SSDNA_exonuclease_RecJ"/>
</dbReference>
<sequence length="719" mass="78561">MSEKCPNCYGQGFNITETGPCPKCSGVVSAGKPKSINLMDLSDKNLDSFVNGVCDVCGGSGIYEKKEKCEECRGKGELYHCARCGKQIPYLNDNGEEICNACLSSGCVHKLDNSCDYNDLASGKLYIGIVDGMVENLGAFVKLNDGIKGLLHEKNFDSACPSMTKGDEIIIQIKNINRSGRDVKLDLVPKRPGKYELIEVEKEFPLTSIGDMTSRDNGKAVKFAGEVLQIKQTGGPTIFTISDETGQVPCAGFSTAGQRSYPEIEAGMAVSAVGEINIRDGAIQIELMSLKPLSEDEAAILIEKIEAAVDKRAEAHDIPFLVKSDVLEKLKPAMLQAAKEIRKAILRSRPIILRHHADADGITSAIAIERAILPLIREAGGPDAEHRAYRRSPSKAPFYELMDVVKDVSYAVEDEIRFGQPMPLIVMVDNGSTEEDVPAYKHTQVYGMDVVVIDHHHPDDIADDYLIAHVNPYKVGGDFGLTAGMLCVETARMIRPEVSDEIAHLAAVAGVGDRSESPECAQYIEMAADKYSLDHLKKMALSLDYEQYWLKFGSGAGIVDDILDLRDRETHLRLVNMLTEQANGMIKDQLEVCLPNVKMTELKSGAILNTIDVEKFAHKFTFPPPGKTSGEIHDIMCNQKYIDKPVITLGLGPDFAVIRSKKVLMNIPQIVRELREELIGSGVNGGGHLVVGSIKFVEGAADVVIPRLIEKLAEADVEK</sequence>
<dbReference type="GeneID" id="85197417"/>
<evidence type="ECO:0000313" key="2">
    <source>
        <dbReference type="EMBL" id="WNY28750.1"/>
    </source>
</evidence>
<dbReference type="PANTHER" id="PTHR30255">
    <property type="entry name" value="SINGLE-STRANDED-DNA-SPECIFIC EXONUCLEASE RECJ"/>
    <property type="match status" value="1"/>
</dbReference>
<proteinExistence type="predicted"/>
<name>A0AA96VAJ0_9EURY</name>